<dbReference type="InterPro" id="IPR008271">
    <property type="entry name" value="Ser/Thr_kinase_AS"/>
</dbReference>
<keyword evidence="9" id="KW-0677">Repeat</keyword>
<evidence type="ECO:0000256" key="11">
    <source>
        <dbReference type="ARBA" id="ARBA00022777"/>
    </source>
</evidence>
<proteinExistence type="inferred from homology"/>
<evidence type="ECO:0000256" key="12">
    <source>
        <dbReference type="ARBA" id="ARBA00022840"/>
    </source>
</evidence>
<accession>A0A4Y7J7F8</accession>
<dbReference type="Pfam" id="PF00560">
    <property type="entry name" value="LRR_1"/>
    <property type="match status" value="1"/>
</dbReference>
<keyword evidence="14 20" id="KW-0472">Membrane</keyword>
<comment type="catalytic activity">
    <reaction evidence="18">
        <text>L-seryl-[protein] + ATP = O-phospho-L-seryl-[protein] + ADP + H(+)</text>
        <dbReference type="Rhea" id="RHEA:17989"/>
        <dbReference type="Rhea" id="RHEA-COMP:9863"/>
        <dbReference type="Rhea" id="RHEA-COMP:11604"/>
        <dbReference type="ChEBI" id="CHEBI:15378"/>
        <dbReference type="ChEBI" id="CHEBI:29999"/>
        <dbReference type="ChEBI" id="CHEBI:30616"/>
        <dbReference type="ChEBI" id="CHEBI:83421"/>
        <dbReference type="ChEBI" id="CHEBI:456216"/>
        <dbReference type="EC" id="2.7.11.1"/>
    </reaction>
</comment>
<keyword evidence="6" id="KW-0808">Transferase</keyword>
<dbReference type="PANTHER" id="PTHR45974">
    <property type="entry name" value="RECEPTOR-LIKE PROTEIN 55"/>
    <property type="match status" value="1"/>
</dbReference>
<dbReference type="InterPro" id="IPR001611">
    <property type="entry name" value="Leu-rich_rpt"/>
</dbReference>
<dbReference type="PANTHER" id="PTHR45974:SF134">
    <property type="entry name" value="OS01G0960400 PROTEIN"/>
    <property type="match status" value="1"/>
</dbReference>
<evidence type="ECO:0000256" key="20">
    <source>
        <dbReference type="SAM" id="Phobius"/>
    </source>
</evidence>
<dbReference type="EMBL" id="CM010717">
    <property type="protein sequence ID" value="RZC55992.1"/>
    <property type="molecule type" value="Genomic_DNA"/>
</dbReference>
<evidence type="ECO:0000256" key="16">
    <source>
        <dbReference type="ARBA" id="ARBA00023180"/>
    </source>
</evidence>
<dbReference type="InterPro" id="IPR013210">
    <property type="entry name" value="LRR_N_plant-typ"/>
</dbReference>
<feature type="domain" description="Protein kinase" evidence="21">
    <location>
        <begin position="678"/>
        <end position="951"/>
    </location>
</feature>
<dbReference type="Gene3D" id="3.30.200.20">
    <property type="entry name" value="Phosphorylase Kinase, domain 1"/>
    <property type="match status" value="1"/>
</dbReference>
<evidence type="ECO:0000256" key="14">
    <source>
        <dbReference type="ARBA" id="ARBA00023136"/>
    </source>
</evidence>
<keyword evidence="10 19" id="KW-0547">Nucleotide-binding</keyword>
<dbReference type="InterPro" id="IPR000719">
    <property type="entry name" value="Prot_kinase_dom"/>
</dbReference>
<dbReference type="PROSITE" id="PS00107">
    <property type="entry name" value="PROTEIN_KINASE_ATP"/>
    <property type="match status" value="1"/>
</dbReference>
<evidence type="ECO:0000256" key="1">
    <source>
        <dbReference type="ARBA" id="ARBA00004479"/>
    </source>
</evidence>
<comment type="subcellular location">
    <subcellularLocation>
        <location evidence="1">Membrane</location>
        <topology evidence="1">Single-pass type I membrane protein</topology>
    </subcellularLocation>
</comment>
<keyword evidence="13 20" id="KW-1133">Transmembrane helix</keyword>
<evidence type="ECO:0000256" key="18">
    <source>
        <dbReference type="ARBA" id="ARBA00048679"/>
    </source>
</evidence>
<evidence type="ECO:0000256" key="7">
    <source>
        <dbReference type="ARBA" id="ARBA00022692"/>
    </source>
</evidence>
<evidence type="ECO:0000313" key="23">
    <source>
        <dbReference type="Proteomes" id="UP000316621"/>
    </source>
</evidence>
<evidence type="ECO:0000256" key="9">
    <source>
        <dbReference type="ARBA" id="ARBA00022737"/>
    </source>
</evidence>
<dbReference type="FunFam" id="3.80.10.10:FF:000387">
    <property type="entry name" value="Probable LRR receptor-like serine/threonine-protein kinase At1g06840"/>
    <property type="match status" value="1"/>
</dbReference>
<keyword evidence="5" id="KW-0433">Leucine-rich repeat</keyword>
<protein>
    <recommendedName>
        <fullName evidence="3">non-specific serine/threonine protein kinase</fullName>
        <ecNumber evidence="3">2.7.11.1</ecNumber>
    </recommendedName>
</protein>
<dbReference type="InterPro" id="IPR001245">
    <property type="entry name" value="Ser-Thr/Tyr_kinase_cat_dom"/>
</dbReference>
<dbReference type="InterPro" id="IPR017441">
    <property type="entry name" value="Protein_kinase_ATP_BS"/>
</dbReference>
<dbReference type="GO" id="GO:0005524">
    <property type="term" value="F:ATP binding"/>
    <property type="evidence" value="ECO:0007669"/>
    <property type="project" value="UniProtKB-UniRule"/>
</dbReference>
<dbReference type="FunFam" id="1.10.510.10:FF:000453">
    <property type="entry name" value="LRR receptor-like serine/threonine-protein kinase HSL2"/>
    <property type="match status" value="1"/>
</dbReference>
<evidence type="ECO:0000259" key="21">
    <source>
        <dbReference type="PROSITE" id="PS50011"/>
    </source>
</evidence>
<evidence type="ECO:0000256" key="3">
    <source>
        <dbReference type="ARBA" id="ARBA00012513"/>
    </source>
</evidence>
<dbReference type="SUPFAM" id="SSF56112">
    <property type="entry name" value="Protein kinase-like (PK-like)"/>
    <property type="match status" value="1"/>
</dbReference>
<dbReference type="InterPro" id="IPR032675">
    <property type="entry name" value="LRR_dom_sf"/>
</dbReference>
<evidence type="ECO:0000256" key="13">
    <source>
        <dbReference type="ARBA" id="ARBA00022989"/>
    </source>
</evidence>
<keyword evidence="12 19" id="KW-0067">ATP-binding</keyword>
<dbReference type="Pfam" id="PF13855">
    <property type="entry name" value="LRR_8"/>
    <property type="match status" value="2"/>
</dbReference>
<feature type="binding site" evidence="19">
    <location>
        <position position="706"/>
    </location>
    <ligand>
        <name>ATP</name>
        <dbReference type="ChEBI" id="CHEBI:30616"/>
    </ligand>
</feature>
<dbReference type="FunFam" id="3.30.200.20:FF:000328">
    <property type="entry name" value="Leucine-rich repeat protein kinase family protein"/>
    <property type="match status" value="1"/>
</dbReference>
<dbReference type="Gramene" id="RZC55992">
    <property type="protein sequence ID" value="RZC55992"/>
    <property type="gene ID" value="C5167_014836"/>
</dbReference>
<keyword evidence="15" id="KW-0675">Receptor</keyword>
<dbReference type="GO" id="GO:0004674">
    <property type="term" value="F:protein serine/threonine kinase activity"/>
    <property type="evidence" value="ECO:0007669"/>
    <property type="project" value="UniProtKB-KW"/>
</dbReference>
<organism evidence="22 23">
    <name type="scientific">Papaver somniferum</name>
    <name type="common">Opium poppy</name>
    <dbReference type="NCBI Taxonomy" id="3469"/>
    <lineage>
        <taxon>Eukaryota</taxon>
        <taxon>Viridiplantae</taxon>
        <taxon>Streptophyta</taxon>
        <taxon>Embryophyta</taxon>
        <taxon>Tracheophyta</taxon>
        <taxon>Spermatophyta</taxon>
        <taxon>Magnoliopsida</taxon>
        <taxon>Ranunculales</taxon>
        <taxon>Papaveraceae</taxon>
        <taxon>Papaveroideae</taxon>
        <taxon>Papaver</taxon>
    </lineage>
</organism>
<feature type="transmembrane region" description="Helical" evidence="20">
    <location>
        <begin position="611"/>
        <end position="635"/>
    </location>
</feature>
<keyword evidence="11" id="KW-0418">Kinase</keyword>
<dbReference type="OMA" id="LFTGWNI"/>
<evidence type="ECO:0000256" key="19">
    <source>
        <dbReference type="PROSITE-ProRule" id="PRU10141"/>
    </source>
</evidence>
<keyword evidence="16" id="KW-0325">Glycoprotein</keyword>
<dbReference type="Gene3D" id="3.80.10.10">
    <property type="entry name" value="Ribonuclease Inhibitor"/>
    <property type="match status" value="4"/>
</dbReference>
<dbReference type="SMART" id="SM00220">
    <property type="entry name" value="S_TKc"/>
    <property type="match status" value="1"/>
</dbReference>
<evidence type="ECO:0000256" key="10">
    <source>
        <dbReference type="ARBA" id="ARBA00022741"/>
    </source>
</evidence>
<dbReference type="PROSITE" id="PS50011">
    <property type="entry name" value="PROTEIN_KINASE_DOM"/>
    <property type="match status" value="1"/>
</dbReference>
<evidence type="ECO:0000256" key="15">
    <source>
        <dbReference type="ARBA" id="ARBA00023170"/>
    </source>
</evidence>
<evidence type="ECO:0000256" key="4">
    <source>
        <dbReference type="ARBA" id="ARBA00022527"/>
    </source>
</evidence>
<keyword evidence="4" id="KW-0723">Serine/threonine-protein kinase</keyword>
<dbReference type="GO" id="GO:0016020">
    <property type="term" value="C:membrane"/>
    <property type="evidence" value="ECO:0007669"/>
    <property type="project" value="UniProtKB-SubCell"/>
</dbReference>
<evidence type="ECO:0000256" key="2">
    <source>
        <dbReference type="ARBA" id="ARBA00008684"/>
    </source>
</evidence>
<evidence type="ECO:0000256" key="6">
    <source>
        <dbReference type="ARBA" id="ARBA00022679"/>
    </source>
</evidence>
<comment type="similarity">
    <text evidence="2">Belongs to the protein kinase superfamily. Ser/Thr protein kinase family.</text>
</comment>
<name>A0A4Y7J7F8_PAPSO</name>
<dbReference type="Pfam" id="PF07714">
    <property type="entry name" value="PK_Tyr_Ser-Thr"/>
    <property type="match status" value="1"/>
</dbReference>
<evidence type="ECO:0000313" key="22">
    <source>
        <dbReference type="EMBL" id="RZC55992.1"/>
    </source>
</evidence>
<reference evidence="22 23" key="1">
    <citation type="journal article" date="2018" name="Science">
        <title>The opium poppy genome and morphinan production.</title>
        <authorList>
            <person name="Guo L."/>
            <person name="Winzer T."/>
            <person name="Yang X."/>
            <person name="Li Y."/>
            <person name="Ning Z."/>
            <person name="He Z."/>
            <person name="Teodor R."/>
            <person name="Lu Y."/>
            <person name="Bowser T.A."/>
            <person name="Graham I.A."/>
            <person name="Ye K."/>
        </authorList>
    </citation>
    <scope>NUCLEOTIDE SEQUENCE [LARGE SCALE GENOMIC DNA]</scope>
    <source>
        <strain evidence="23">cv. HN1</strain>
        <tissue evidence="22">Leaves</tissue>
    </source>
</reference>
<dbReference type="Pfam" id="PF08263">
    <property type="entry name" value="LRRNT_2"/>
    <property type="match status" value="1"/>
</dbReference>
<dbReference type="InterPro" id="IPR011009">
    <property type="entry name" value="Kinase-like_dom_sf"/>
</dbReference>
<dbReference type="CDD" id="cd14066">
    <property type="entry name" value="STKc_IRAK"/>
    <property type="match status" value="1"/>
</dbReference>
<sequence>MIEKKMKINWCFGLVSQSAAADCYYKNNTSTTSLVMVVVLLLTTLFSIGAQPITAPIEVTALLAIKENLTDPRNFLKKWSKQTDPCTSNWTGVLCFNTSSPIDGYLHVRELQLLSMNLTGTLSPELGRFSYLEIMDFMWNKITGSIPKEIGNIKTLKLLLTGSLPEELGDLPNLDRIQIDQNFISGPLPKSFANLTKTKHFHMNNNSISGSIPPELSTLPSLVHFLLDNNNLSGPLPPEFSRLPNLLIMYDLSTSLACIYMAHTVVPSFSFLSLNVSNVCIYSIKIFTRSQLDNNHFDGGIPDSYSNMKKLLKMSLRNCSLTGPVPDMSRIPKLAYLDLSSNQLNGSIPSSRLSDDMTTIDLSNNQLEGIIPASFSGLPRLQRLSLENNSLNGSISSIIWSNRTFNATEKLILDFQNNSLSDISGTLSPPVNVTIRLQGNPVCMSANQLNIVDFCGSPTEDNDIPDQSIKTICGECPKDNERVTAAPVPCFCAVPLKVGYRLKSPGFSDFPPYRDAFNVYLSSGLSLELYQLSVLSVAWEKGPRLKMHLNLFPNLVNIFNESEIRRIRGLFTGWNIDDSDIFGPYELMNFTLGFYENVDLKPSNSGLSKGALAGIILGVIAGAATLTALVSIFIARKHMKTYYRAVSKKRLLSKRIPIKVDGVKGFTFEEMSLATNNFDSSTQVGQGGYGKVYRGVLSDGTVVAIKRAQEGSLQGDKEFLNEIELLSRVHHRNLVSLIGYCDEESEQMLVYEFMPNGTLRDHLSAKSKAALSFAMRLRIATDSAKGILYLHTEADPPIFHRDVKSSNILVGPRFSGKVADFGLSRLAPVPDMEGTTPGHVSTVVKGTPGYLDPEYFLTHKLTDKSDVYSLGVVFLEILTGRQPIQHGKNIVREVNGAYNSGMIFSVIDEKMGSYPSECIEKFVRLALQCCQEDTDARPSMAEVVKELDGILHMIPQSDISVDISTDHTACDSEISMTTTTTRTPPSSSMAMNNRDQDLYVSSEYISGSNLVSGVVPTIAPR</sequence>
<evidence type="ECO:0000256" key="5">
    <source>
        <dbReference type="ARBA" id="ARBA00022614"/>
    </source>
</evidence>
<dbReference type="Gene3D" id="1.10.510.10">
    <property type="entry name" value="Transferase(Phosphotransferase) domain 1"/>
    <property type="match status" value="1"/>
</dbReference>
<dbReference type="Proteomes" id="UP000316621">
    <property type="component" value="Chromosome 3"/>
</dbReference>
<dbReference type="PROSITE" id="PS00108">
    <property type="entry name" value="PROTEIN_KINASE_ST"/>
    <property type="match status" value="1"/>
</dbReference>
<dbReference type="AlphaFoldDB" id="A0A4Y7J7F8"/>
<comment type="catalytic activity">
    <reaction evidence="17">
        <text>L-threonyl-[protein] + ATP = O-phospho-L-threonyl-[protein] + ADP + H(+)</text>
        <dbReference type="Rhea" id="RHEA:46608"/>
        <dbReference type="Rhea" id="RHEA-COMP:11060"/>
        <dbReference type="Rhea" id="RHEA-COMP:11605"/>
        <dbReference type="ChEBI" id="CHEBI:15378"/>
        <dbReference type="ChEBI" id="CHEBI:30013"/>
        <dbReference type="ChEBI" id="CHEBI:30616"/>
        <dbReference type="ChEBI" id="CHEBI:61977"/>
        <dbReference type="ChEBI" id="CHEBI:456216"/>
        <dbReference type="EC" id="2.7.11.1"/>
    </reaction>
</comment>
<dbReference type="EC" id="2.7.11.1" evidence="3"/>
<evidence type="ECO:0000256" key="17">
    <source>
        <dbReference type="ARBA" id="ARBA00047899"/>
    </source>
</evidence>
<keyword evidence="23" id="KW-1185">Reference proteome</keyword>
<keyword evidence="7 20" id="KW-0812">Transmembrane</keyword>
<dbReference type="SUPFAM" id="SSF52058">
    <property type="entry name" value="L domain-like"/>
    <property type="match status" value="1"/>
</dbReference>
<evidence type="ECO:0000256" key="8">
    <source>
        <dbReference type="ARBA" id="ARBA00022729"/>
    </source>
</evidence>
<keyword evidence="8" id="KW-0732">Signal</keyword>
<gene>
    <name evidence="22" type="ORF">C5167_014836</name>
</gene>